<sequence length="250" mass="28291">MPIDEVRSEALGLLQGAADKAKRRGYIPFPPTFVIAPEDADGPPPLARLVQGGRGGRVRLQLYMCITMMATGKPYDLRTPPSPNGWTRMLALDRKKGPRRVASNLKWLADKKFIDLQPQWGRPSAITLLSATGDGGEYTQPREEGRYVGMPVEFWTQGWVLELSPTATALLFVLREALGGHSEPQYISTTRRQRYGLSSDTWTKGRKELEARELLTVKYEPQGSFYDFTRLRNTYQLTLERLNDYPPSWS</sequence>
<dbReference type="Proteomes" id="UP000516373">
    <property type="component" value="Chromosome"/>
</dbReference>
<gene>
    <name evidence="1" type="ORF">GCM10017668_48650</name>
</gene>
<evidence type="ECO:0000313" key="2">
    <source>
        <dbReference type="Proteomes" id="UP000516373"/>
    </source>
</evidence>
<dbReference type="KEGG" id="stui:GCM10017668_48650"/>
<protein>
    <submittedName>
        <fullName evidence="1">Uncharacterized protein</fullName>
    </submittedName>
</protein>
<name>A0A7G1NL26_9ACTN</name>
<dbReference type="EMBL" id="AP023439">
    <property type="protein sequence ID" value="BCL23022.1"/>
    <property type="molecule type" value="Genomic_DNA"/>
</dbReference>
<accession>A0A7G1NL26</accession>
<reference evidence="1 2" key="1">
    <citation type="journal article" date="2014" name="Int. J. Syst. Evol. Microbiol.">
        <title>Complete genome sequence of Corynebacterium casei LMG S-19264T (=DSM 44701T), isolated from a smear-ripened cheese.</title>
        <authorList>
            <consortium name="US DOE Joint Genome Institute (JGI-PGF)"/>
            <person name="Walter F."/>
            <person name="Albersmeier A."/>
            <person name="Kalinowski J."/>
            <person name="Ruckert C."/>
        </authorList>
    </citation>
    <scope>NUCLEOTIDE SEQUENCE [LARGE SCALE GENOMIC DNA]</scope>
    <source>
        <strain evidence="1 2">JCM 4255</strain>
    </source>
</reference>
<dbReference type="AlphaFoldDB" id="A0A7G1NL26"/>
<dbReference type="RefSeq" id="WP_190902589.1">
    <property type="nucleotide sequence ID" value="NZ_AP023439.1"/>
</dbReference>
<organism evidence="1 2">
    <name type="scientific">Streptomyces tuirus</name>
    <dbReference type="NCBI Taxonomy" id="68278"/>
    <lineage>
        <taxon>Bacteria</taxon>
        <taxon>Bacillati</taxon>
        <taxon>Actinomycetota</taxon>
        <taxon>Actinomycetes</taxon>
        <taxon>Kitasatosporales</taxon>
        <taxon>Streptomycetaceae</taxon>
        <taxon>Streptomyces</taxon>
    </lineage>
</organism>
<evidence type="ECO:0000313" key="1">
    <source>
        <dbReference type="EMBL" id="BCL23022.1"/>
    </source>
</evidence>
<proteinExistence type="predicted"/>